<sequence>MRDLAGGVARLADDRGGAVVEVEVTEVAGRLPAIAAAAQAFHGF</sequence>
<name>A0A0M4M4D7_BIFLI</name>
<dbReference type="AlphaFoldDB" id="A0A0M4M4D7"/>
<organism evidence="1 2">
    <name type="scientific">Bifidobacterium longum subsp. infantis</name>
    <dbReference type="NCBI Taxonomy" id="1682"/>
    <lineage>
        <taxon>Bacteria</taxon>
        <taxon>Bacillati</taxon>
        <taxon>Actinomycetota</taxon>
        <taxon>Actinomycetes</taxon>
        <taxon>Bifidobacteriales</taxon>
        <taxon>Bifidobacteriaceae</taxon>
        <taxon>Bifidobacterium</taxon>
    </lineage>
</organism>
<reference evidence="1 2" key="1">
    <citation type="submission" date="2014-12" db="EMBL/GenBank/DDBJ databases">
        <title>Complete genome sequence of Bifidobacterium longum subsp. infantis BT1.</title>
        <authorList>
            <person name="Kim J.F."/>
            <person name="Kwak M.-J."/>
        </authorList>
    </citation>
    <scope>NUCLEOTIDE SEQUENCE [LARGE SCALE GENOMIC DNA]</scope>
    <source>
        <strain evidence="1 2">BT1</strain>
    </source>
</reference>
<dbReference type="Proteomes" id="UP000067206">
    <property type="component" value="Chromosome"/>
</dbReference>
<gene>
    <name evidence="1" type="ORF">RY67_1959</name>
</gene>
<evidence type="ECO:0000313" key="1">
    <source>
        <dbReference type="EMBL" id="ALE09959.1"/>
    </source>
</evidence>
<proteinExistence type="predicted"/>
<dbReference type="EMBL" id="CP010411">
    <property type="protein sequence ID" value="ALE09959.1"/>
    <property type="molecule type" value="Genomic_DNA"/>
</dbReference>
<protein>
    <submittedName>
        <fullName evidence="1">Uncharacterized protein</fullName>
    </submittedName>
</protein>
<accession>A0A0M4M4D7</accession>
<evidence type="ECO:0000313" key="2">
    <source>
        <dbReference type="Proteomes" id="UP000067206"/>
    </source>
</evidence>